<evidence type="ECO:0000256" key="1">
    <source>
        <dbReference type="SAM" id="SignalP"/>
    </source>
</evidence>
<comment type="caution">
    <text evidence="2">The sequence shown here is derived from an EMBL/GenBank/DDBJ whole genome shotgun (WGS) entry which is preliminary data.</text>
</comment>
<dbReference type="EMBL" id="VSRR010026739">
    <property type="protein sequence ID" value="MPC67775.1"/>
    <property type="molecule type" value="Genomic_DNA"/>
</dbReference>
<keyword evidence="1" id="KW-0732">Signal</keyword>
<feature type="chain" id="PRO_5022667265" description="Secreted protein" evidence="1">
    <location>
        <begin position="16"/>
        <end position="68"/>
    </location>
</feature>
<accession>A0A5B7HDT5</accession>
<dbReference type="AlphaFoldDB" id="A0A5B7HDT5"/>
<evidence type="ECO:0008006" key="4">
    <source>
        <dbReference type="Google" id="ProtNLM"/>
    </source>
</evidence>
<name>A0A5B7HDT5_PORTR</name>
<sequence length="68" mass="7297">MVLVPVVLQLGVCVAADPRNAPGSFLPTRLAAHTILRHHGGSHALLRGENRQYVVFVGIRSTRGLATK</sequence>
<dbReference type="Proteomes" id="UP000324222">
    <property type="component" value="Unassembled WGS sequence"/>
</dbReference>
<evidence type="ECO:0000313" key="2">
    <source>
        <dbReference type="EMBL" id="MPC67775.1"/>
    </source>
</evidence>
<gene>
    <name evidence="2" type="ORF">E2C01_061959</name>
</gene>
<reference evidence="2 3" key="1">
    <citation type="submission" date="2019-05" db="EMBL/GenBank/DDBJ databases">
        <title>Another draft genome of Portunus trituberculatus and its Hox gene families provides insights of decapod evolution.</title>
        <authorList>
            <person name="Jeong J.-H."/>
            <person name="Song I."/>
            <person name="Kim S."/>
            <person name="Choi T."/>
            <person name="Kim D."/>
            <person name="Ryu S."/>
            <person name="Kim W."/>
        </authorList>
    </citation>
    <scope>NUCLEOTIDE SEQUENCE [LARGE SCALE GENOMIC DNA]</scope>
    <source>
        <tissue evidence="2">Muscle</tissue>
    </source>
</reference>
<feature type="signal peptide" evidence="1">
    <location>
        <begin position="1"/>
        <end position="15"/>
    </location>
</feature>
<keyword evidence="3" id="KW-1185">Reference proteome</keyword>
<protein>
    <recommendedName>
        <fullName evidence="4">Secreted protein</fullName>
    </recommendedName>
</protein>
<evidence type="ECO:0000313" key="3">
    <source>
        <dbReference type="Proteomes" id="UP000324222"/>
    </source>
</evidence>
<organism evidence="2 3">
    <name type="scientific">Portunus trituberculatus</name>
    <name type="common">Swimming crab</name>
    <name type="synonym">Neptunus trituberculatus</name>
    <dbReference type="NCBI Taxonomy" id="210409"/>
    <lineage>
        <taxon>Eukaryota</taxon>
        <taxon>Metazoa</taxon>
        <taxon>Ecdysozoa</taxon>
        <taxon>Arthropoda</taxon>
        <taxon>Crustacea</taxon>
        <taxon>Multicrustacea</taxon>
        <taxon>Malacostraca</taxon>
        <taxon>Eumalacostraca</taxon>
        <taxon>Eucarida</taxon>
        <taxon>Decapoda</taxon>
        <taxon>Pleocyemata</taxon>
        <taxon>Brachyura</taxon>
        <taxon>Eubrachyura</taxon>
        <taxon>Portunoidea</taxon>
        <taxon>Portunidae</taxon>
        <taxon>Portuninae</taxon>
        <taxon>Portunus</taxon>
    </lineage>
</organism>
<proteinExistence type="predicted"/>